<proteinExistence type="predicted"/>
<reference evidence="3" key="1">
    <citation type="submission" date="2017-09" db="EMBL/GenBank/DDBJ databases">
        <title>Depth-based differentiation of microbial function through sediment-hosted aquifers and enrichment of novel symbionts in the deep terrestrial subsurface.</title>
        <authorList>
            <person name="Probst A.J."/>
            <person name="Ladd B."/>
            <person name="Jarett J.K."/>
            <person name="Geller-Mcgrath D.E."/>
            <person name="Sieber C.M.K."/>
            <person name="Emerson J.B."/>
            <person name="Anantharaman K."/>
            <person name="Thomas B.C."/>
            <person name="Malmstrom R."/>
            <person name="Stieglmeier M."/>
            <person name="Klingl A."/>
            <person name="Woyke T."/>
            <person name="Ryan C.M."/>
            <person name="Banfield J.F."/>
        </authorList>
    </citation>
    <scope>NUCLEOTIDE SEQUENCE [LARGE SCALE GENOMIC DNA]</scope>
</reference>
<dbReference type="EMBL" id="PEYU01000003">
    <property type="protein sequence ID" value="PIS22753.1"/>
    <property type="molecule type" value="Genomic_DNA"/>
</dbReference>
<protein>
    <submittedName>
        <fullName evidence="2">Uncharacterized protein</fullName>
    </submittedName>
</protein>
<dbReference type="Proteomes" id="UP000231252">
    <property type="component" value="Unassembled WGS sequence"/>
</dbReference>
<evidence type="ECO:0000256" key="1">
    <source>
        <dbReference type="SAM" id="Phobius"/>
    </source>
</evidence>
<organism evidence="2 3">
    <name type="scientific">candidate division WWE3 bacterium CG08_land_8_20_14_0_20_41_10</name>
    <dbReference type="NCBI Taxonomy" id="1975085"/>
    <lineage>
        <taxon>Bacteria</taxon>
        <taxon>Katanobacteria</taxon>
    </lineage>
</organism>
<evidence type="ECO:0000313" key="2">
    <source>
        <dbReference type="EMBL" id="PIS22753.1"/>
    </source>
</evidence>
<feature type="transmembrane region" description="Helical" evidence="1">
    <location>
        <begin position="6"/>
        <end position="27"/>
    </location>
</feature>
<keyword evidence="1" id="KW-1133">Transmembrane helix</keyword>
<evidence type="ECO:0000313" key="3">
    <source>
        <dbReference type="Proteomes" id="UP000231252"/>
    </source>
</evidence>
<accession>A0A2H0XCV8</accession>
<sequence>MSRKTVFKPVIAVVIASIFLAGAYLAFMYGRFYNIIGEKNLPSLYQQKQFALENSQKEGVVKYELWVIA</sequence>
<keyword evidence="1" id="KW-0472">Membrane</keyword>
<name>A0A2H0XCV8_UNCKA</name>
<comment type="caution">
    <text evidence="2">The sequence shown here is derived from an EMBL/GenBank/DDBJ whole genome shotgun (WGS) entry which is preliminary data.</text>
</comment>
<keyword evidence="1" id="KW-0812">Transmembrane</keyword>
<gene>
    <name evidence="2" type="ORF">COT50_00260</name>
</gene>
<dbReference type="AlphaFoldDB" id="A0A2H0XCV8"/>